<evidence type="ECO:0000313" key="1">
    <source>
        <dbReference type="Proteomes" id="UP000887565"/>
    </source>
</evidence>
<evidence type="ECO:0000313" key="2">
    <source>
        <dbReference type="WBParaSite" id="nRc.2.0.1.t46874-RA"/>
    </source>
</evidence>
<protein>
    <submittedName>
        <fullName evidence="2">Uncharacterized protein</fullName>
    </submittedName>
</protein>
<dbReference type="Proteomes" id="UP000887565">
    <property type="component" value="Unplaced"/>
</dbReference>
<sequence>MKVEPSTKIVPSFQVLLCNRKVAAKVEPTCEGRSFVESNSCATGPRGFAVKDSKSSNKRHGVYSFFSNKSAASIRGPRLFK</sequence>
<dbReference type="AlphaFoldDB" id="A0A915L762"/>
<keyword evidence="1" id="KW-1185">Reference proteome</keyword>
<accession>A0A915L762</accession>
<proteinExistence type="predicted"/>
<reference evidence="2" key="1">
    <citation type="submission" date="2022-11" db="UniProtKB">
        <authorList>
            <consortium name="WormBaseParasite"/>
        </authorList>
    </citation>
    <scope>IDENTIFICATION</scope>
</reference>
<organism evidence="1 2">
    <name type="scientific">Romanomermis culicivorax</name>
    <name type="common">Nematode worm</name>
    <dbReference type="NCBI Taxonomy" id="13658"/>
    <lineage>
        <taxon>Eukaryota</taxon>
        <taxon>Metazoa</taxon>
        <taxon>Ecdysozoa</taxon>
        <taxon>Nematoda</taxon>
        <taxon>Enoplea</taxon>
        <taxon>Dorylaimia</taxon>
        <taxon>Mermithida</taxon>
        <taxon>Mermithoidea</taxon>
        <taxon>Mermithidae</taxon>
        <taxon>Romanomermis</taxon>
    </lineage>
</organism>
<dbReference type="WBParaSite" id="nRc.2.0.1.t46874-RA">
    <property type="protein sequence ID" value="nRc.2.0.1.t46874-RA"/>
    <property type="gene ID" value="nRc.2.0.1.g46874"/>
</dbReference>
<name>A0A915L762_ROMCU</name>